<dbReference type="InterPro" id="IPR008991">
    <property type="entry name" value="Translation_prot_SH3-like_sf"/>
</dbReference>
<dbReference type="InterPro" id="IPR015365">
    <property type="entry name" value="Elong-fact-P_C"/>
</dbReference>
<dbReference type="GO" id="GO:0003746">
    <property type="term" value="F:translation elongation factor activity"/>
    <property type="evidence" value="ECO:0007669"/>
    <property type="project" value="UniProtKB-KW"/>
</dbReference>
<comment type="caution">
    <text evidence="8">The sequence shown here is derived from an EMBL/GenBank/DDBJ whole genome shotgun (WGS) entry which is preliminary data.</text>
</comment>
<dbReference type="SMART" id="SM00841">
    <property type="entry name" value="Elong-fact-P_C"/>
    <property type="match status" value="1"/>
</dbReference>
<evidence type="ECO:0000256" key="5">
    <source>
        <dbReference type="ARBA" id="ARBA00022768"/>
    </source>
</evidence>
<dbReference type="NCBIfam" id="NF001810">
    <property type="entry name" value="PRK00529.1"/>
    <property type="match status" value="1"/>
</dbReference>
<comment type="pathway">
    <text evidence="2">Protein biosynthesis; polypeptide chain elongation.</text>
</comment>
<sequence length="187" mass="21070">MLTHTDLKKGVQIILDGQPCEILEANSMKKAQRRPVVQTKIKNLLTGNVLERNFQQGEVFEEAEIQKLKAKFLYTHRDHYFFVEEENPSKRFELTIEQIGERVKFLKPTQPIEALIFDGKIISVVLPIKVNLKVIEAPPGVQGDRAQGGTKAVVLESGATADVPLFVEEGDIIEINTDTGEYVKRVE</sequence>
<gene>
    <name evidence="8" type="ORF">A3D54_01395</name>
</gene>
<protein>
    <recommendedName>
        <fullName evidence="7">Elongation factor P C-terminal domain-containing protein</fullName>
    </recommendedName>
</protein>
<evidence type="ECO:0000313" key="8">
    <source>
        <dbReference type="EMBL" id="OGF18923.1"/>
    </source>
</evidence>
<dbReference type="FunFam" id="2.30.30.30:FF:000003">
    <property type="entry name" value="Elongation factor P"/>
    <property type="match status" value="1"/>
</dbReference>
<comment type="subcellular location">
    <subcellularLocation>
        <location evidence="1">Cytoplasm</location>
    </subcellularLocation>
</comment>
<organism evidence="8 9">
    <name type="scientific">Candidatus Falkowbacteria bacterium RIFCSPHIGHO2_02_FULL_45_15</name>
    <dbReference type="NCBI Taxonomy" id="1797987"/>
    <lineage>
        <taxon>Bacteria</taxon>
        <taxon>Candidatus Falkowiibacteriota</taxon>
    </lineage>
</organism>
<evidence type="ECO:0000256" key="3">
    <source>
        <dbReference type="ARBA" id="ARBA00009479"/>
    </source>
</evidence>
<dbReference type="EMBL" id="MFFU01000032">
    <property type="protein sequence ID" value="OGF18923.1"/>
    <property type="molecule type" value="Genomic_DNA"/>
</dbReference>
<comment type="similarity">
    <text evidence="3">Belongs to the elongation factor P family.</text>
</comment>
<dbReference type="FunFam" id="2.40.50.140:FF:000004">
    <property type="entry name" value="Elongation factor P"/>
    <property type="match status" value="1"/>
</dbReference>
<dbReference type="InterPro" id="IPR013185">
    <property type="entry name" value="Transl_elong_KOW-like"/>
</dbReference>
<evidence type="ECO:0000313" key="9">
    <source>
        <dbReference type="Proteomes" id="UP000177691"/>
    </source>
</evidence>
<dbReference type="GO" id="GO:0005829">
    <property type="term" value="C:cytosol"/>
    <property type="evidence" value="ECO:0007669"/>
    <property type="project" value="UniProtKB-ARBA"/>
</dbReference>
<proteinExistence type="inferred from homology"/>
<evidence type="ECO:0000256" key="2">
    <source>
        <dbReference type="ARBA" id="ARBA00004815"/>
    </source>
</evidence>
<dbReference type="Proteomes" id="UP000177691">
    <property type="component" value="Unassembled WGS sequence"/>
</dbReference>
<reference evidence="8 9" key="1">
    <citation type="journal article" date="2016" name="Nat. Commun.">
        <title>Thousands of microbial genomes shed light on interconnected biogeochemical processes in an aquifer system.</title>
        <authorList>
            <person name="Anantharaman K."/>
            <person name="Brown C.T."/>
            <person name="Hug L.A."/>
            <person name="Sharon I."/>
            <person name="Castelle C.J."/>
            <person name="Probst A.J."/>
            <person name="Thomas B.C."/>
            <person name="Singh A."/>
            <person name="Wilkins M.J."/>
            <person name="Karaoz U."/>
            <person name="Brodie E.L."/>
            <person name="Williams K.H."/>
            <person name="Hubbard S.S."/>
            <person name="Banfield J.F."/>
        </authorList>
    </citation>
    <scope>NUCLEOTIDE SEQUENCE [LARGE SCALE GENOMIC DNA]</scope>
</reference>
<dbReference type="Pfam" id="PF08207">
    <property type="entry name" value="EFP_N"/>
    <property type="match status" value="1"/>
</dbReference>
<dbReference type="PANTHER" id="PTHR30053:SF12">
    <property type="entry name" value="ELONGATION FACTOR P (EF-P) FAMILY PROTEIN"/>
    <property type="match status" value="1"/>
</dbReference>
<evidence type="ECO:0000256" key="4">
    <source>
        <dbReference type="ARBA" id="ARBA00022490"/>
    </source>
</evidence>
<dbReference type="Pfam" id="PF09285">
    <property type="entry name" value="Elong-fact-P_C"/>
    <property type="match status" value="1"/>
</dbReference>
<accession>A0A1F5RXG4</accession>
<dbReference type="SUPFAM" id="SSF50249">
    <property type="entry name" value="Nucleic acid-binding proteins"/>
    <property type="match status" value="2"/>
</dbReference>
<dbReference type="Gene3D" id="2.30.30.30">
    <property type="match status" value="1"/>
</dbReference>
<evidence type="ECO:0000256" key="6">
    <source>
        <dbReference type="ARBA" id="ARBA00022917"/>
    </source>
</evidence>
<keyword evidence="5" id="KW-0251">Elongation factor</keyword>
<dbReference type="CDD" id="cd05794">
    <property type="entry name" value="S1_EF-P_repeat_2"/>
    <property type="match status" value="1"/>
</dbReference>
<feature type="domain" description="Elongation factor P C-terminal" evidence="7">
    <location>
        <begin position="130"/>
        <end position="185"/>
    </location>
</feature>
<dbReference type="Gene3D" id="2.40.50.140">
    <property type="entry name" value="Nucleic acid-binding proteins"/>
    <property type="match status" value="2"/>
</dbReference>
<dbReference type="InterPro" id="IPR020599">
    <property type="entry name" value="Transl_elong_fac_P/YeiP"/>
</dbReference>
<evidence type="ECO:0000259" key="7">
    <source>
        <dbReference type="SMART" id="SM00841"/>
    </source>
</evidence>
<name>A0A1F5RXG4_9BACT</name>
<dbReference type="PIRSF" id="PIRSF005901">
    <property type="entry name" value="EF-P"/>
    <property type="match status" value="1"/>
</dbReference>
<keyword evidence="4" id="KW-0963">Cytoplasm</keyword>
<dbReference type="SUPFAM" id="SSF50104">
    <property type="entry name" value="Translation proteins SH3-like domain"/>
    <property type="match status" value="1"/>
</dbReference>
<dbReference type="AlphaFoldDB" id="A0A1F5RXG4"/>
<keyword evidence="6" id="KW-0648">Protein biosynthesis</keyword>
<dbReference type="GO" id="GO:0043043">
    <property type="term" value="P:peptide biosynthetic process"/>
    <property type="evidence" value="ECO:0007669"/>
    <property type="project" value="InterPro"/>
</dbReference>
<dbReference type="InterPro" id="IPR014722">
    <property type="entry name" value="Rib_uL2_dom2"/>
</dbReference>
<dbReference type="InterPro" id="IPR012340">
    <property type="entry name" value="NA-bd_OB-fold"/>
</dbReference>
<evidence type="ECO:0000256" key="1">
    <source>
        <dbReference type="ARBA" id="ARBA00004496"/>
    </source>
</evidence>
<dbReference type="PANTHER" id="PTHR30053">
    <property type="entry name" value="ELONGATION FACTOR P"/>
    <property type="match status" value="1"/>
</dbReference>